<dbReference type="AlphaFoldDB" id="A0A103R315"/>
<keyword evidence="4" id="KW-0645">Protease</keyword>
<feature type="transmembrane region" description="Helical" evidence="12">
    <location>
        <begin position="119"/>
        <end position="136"/>
    </location>
</feature>
<evidence type="ECO:0000256" key="1">
    <source>
        <dbReference type="ARBA" id="ARBA00001947"/>
    </source>
</evidence>
<evidence type="ECO:0000256" key="11">
    <source>
        <dbReference type="ARBA" id="ARBA00023136"/>
    </source>
</evidence>
<evidence type="ECO:0000313" key="15">
    <source>
        <dbReference type="Proteomes" id="UP000064029"/>
    </source>
</evidence>
<evidence type="ECO:0000256" key="7">
    <source>
        <dbReference type="ARBA" id="ARBA00022801"/>
    </source>
</evidence>
<keyword evidence="10" id="KW-0482">Metalloprotease</keyword>
<keyword evidence="5 12" id="KW-0812">Transmembrane</keyword>
<dbReference type="Pfam" id="PF02163">
    <property type="entry name" value="Peptidase_M50"/>
    <property type="match status" value="1"/>
</dbReference>
<name>A0A103R315_9BURK</name>
<dbReference type="GO" id="GO:0016020">
    <property type="term" value="C:membrane"/>
    <property type="evidence" value="ECO:0007669"/>
    <property type="project" value="UniProtKB-SubCell"/>
</dbReference>
<feature type="transmembrane region" description="Helical" evidence="12">
    <location>
        <begin position="29"/>
        <end position="50"/>
    </location>
</feature>
<evidence type="ECO:0000256" key="4">
    <source>
        <dbReference type="ARBA" id="ARBA00022670"/>
    </source>
</evidence>
<dbReference type="GO" id="GO:0008237">
    <property type="term" value="F:metallopeptidase activity"/>
    <property type="evidence" value="ECO:0007669"/>
    <property type="project" value="UniProtKB-KW"/>
</dbReference>
<dbReference type="CDD" id="cd06160">
    <property type="entry name" value="S2P-M50_like_2"/>
    <property type="match status" value="1"/>
</dbReference>
<evidence type="ECO:0000256" key="3">
    <source>
        <dbReference type="ARBA" id="ARBA00007931"/>
    </source>
</evidence>
<evidence type="ECO:0000256" key="2">
    <source>
        <dbReference type="ARBA" id="ARBA00004141"/>
    </source>
</evidence>
<evidence type="ECO:0000256" key="9">
    <source>
        <dbReference type="ARBA" id="ARBA00022989"/>
    </source>
</evidence>
<gene>
    <name evidence="14" type="ORF">WJ33_33110</name>
</gene>
<sequence length="241" mass="26097">MTKLLLLIFGGLKLGKVLVSAGTMLASIAVYALFYGWRFAAGFVALLLVHEGGHYLAAQRRGLAVGLPTFIPFVGAWIQLKEMPHDAETEAYVGLAGPFVGTLGALACYVAARQYDSNLLLALAYTGFFLNLFNMIPLSPFDGGRITAVLSPRIWFAGVPVLVALFVYRPSPLLIVMAILALPQLKRAWRYDPDAPENRVYYATSIETKATYALCYVGLLAFLALMTSGVHDMLGAVRSAS</sequence>
<accession>A0A103R315</accession>
<feature type="domain" description="Peptidase M50" evidence="13">
    <location>
        <begin position="39"/>
        <end position="112"/>
    </location>
</feature>
<evidence type="ECO:0000313" key="14">
    <source>
        <dbReference type="EMBL" id="KVG60254.1"/>
    </source>
</evidence>
<dbReference type="GO" id="GO:0046872">
    <property type="term" value="F:metal ion binding"/>
    <property type="evidence" value="ECO:0007669"/>
    <property type="project" value="UniProtKB-KW"/>
</dbReference>
<dbReference type="OrthoDB" id="9781963at2"/>
<dbReference type="RefSeq" id="WP_059756215.1">
    <property type="nucleotide sequence ID" value="NZ_CP013416.1"/>
</dbReference>
<keyword evidence="11 12" id="KW-0472">Membrane</keyword>
<keyword evidence="9 12" id="KW-1133">Transmembrane helix</keyword>
<evidence type="ECO:0000259" key="13">
    <source>
        <dbReference type="Pfam" id="PF02163"/>
    </source>
</evidence>
<keyword evidence="7" id="KW-0378">Hydrolase</keyword>
<comment type="caution">
    <text evidence="14">The sequence shown here is derived from an EMBL/GenBank/DDBJ whole genome shotgun (WGS) entry which is preliminary data.</text>
</comment>
<feature type="transmembrane region" description="Helical" evidence="12">
    <location>
        <begin position="211"/>
        <end position="231"/>
    </location>
</feature>
<feature type="transmembrane region" description="Helical" evidence="12">
    <location>
        <begin position="92"/>
        <end position="112"/>
    </location>
</feature>
<reference evidence="14 15" key="1">
    <citation type="submission" date="2015-11" db="EMBL/GenBank/DDBJ databases">
        <title>Expanding the genomic diversity of Burkholderia species for the development of highly accurate diagnostics.</title>
        <authorList>
            <person name="Sahl J."/>
            <person name="Keim P."/>
            <person name="Wagner D."/>
        </authorList>
    </citation>
    <scope>NUCLEOTIDE SEQUENCE [LARGE SCALE GENOMIC DNA]</scope>
    <source>
        <strain evidence="14 15">MSMB2036</strain>
    </source>
</reference>
<evidence type="ECO:0000256" key="6">
    <source>
        <dbReference type="ARBA" id="ARBA00022723"/>
    </source>
</evidence>
<organism evidence="14 15">
    <name type="scientific">Burkholderia ubonensis</name>
    <dbReference type="NCBI Taxonomy" id="101571"/>
    <lineage>
        <taxon>Bacteria</taxon>
        <taxon>Pseudomonadati</taxon>
        <taxon>Pseudomonadota</taxon>
        <taxon>Betaproteobacteria</taxon>
        <taxon>Burkholderiales</taxon>
        <taxon>Burkholderiaceae</taxon>
        <taxon>Burkholderia</taxon>
        <taxon>Burkholderia cepacia complex</taxon>
    </lineage>
</organism>
<proteinExistence type="inferred from homology"/>
<feature type="transmembrane region" description="Helical" evidence="12">
    <location>
        <begin position="156"/>
        <end position="182"/>
    </location>
</feature>
<comment type="subcellular location">
    <subcellularLocation>
        <location evidence="2">Membrane</location>
        <topology evidence="2">Multi-pass membrane protein</topology>
    </subcellularLocation>
</comment>
<comment type="similarity">
    <text evidence="3">Belongs to the peptidase M50B family.</text>
</comment>
<dbReference type="EMBL" id="LOXM01000208">
    <property type="protein sequence ID" value="KVG60254.1"/>
    <property type="molecule type" value="Genomic_DNA"/>
</dbReference>
<evidence type="ECO:0000256" key="8">
    <source>
        <dbReference type="ARBA" id="ARBA00022833"/>
    </source>
</evidence>
<evidence type="ECO:0000256" key="5">
    <source>
        <dbReference type="ARBA" id="ARBA00022692"/>
    </source>
</evidence>
<dbReference type="PANTHER" id="PTHR39188">
    <property type="entry name" value="MEMBRANE-ASSOCIATED ZINC METALLOPROTEASE M50B"/>
    <property type="match status" value="1"/>
</dbReference>
<dbReference type="PANTHER" id="PTHR39188:SF3">
    <property type="entry name" value="STAGE IV SPORULATION PROTEIN FB"/>
    <property type="match status" value="1"/>
</dbReference>
<keyword evidence="6" id="KW-0479">Metal-binding</keyword>
<keyword evidence="8" id="KW-0862">Zinc</keyword>
<evidence type="ECO:0000256" key="12">
    <source>
        <dbReference type="SAM" id="Phobius"/>
    </source>
</evidence>
<dbReference type="InterPro" id="IPR008915">
    <property type="entry name" value="Peptidase_M50"/>
</dbReference>
<dbReference type="GO" id="GO:0006508">
    <property type="term" value="P:proteolysis"/>
    <property type="evidence" value="ECO:0007669"/>
    <property type="project" value="UniProtKB-KW"/>
</dbReference>
<evidence type="ECO:0000256" key="10">
    <source>
        <dbReference type="ARBA" id="ARBA00023049"/>
    </source>
</evidence>
<comment type="cofactor">
    <cofactor evidence="1">
        <name>Zn(2+)</name>
        <dbReference type="ChEBI" id="CHEBI:29105"/>
    </cofactor>
</comment>
<feature type="transmembrane region" description="Helical" evidence="12">
    <location>
        <begin position="62"/>
        <end position="80"/>
    </location>
</feature>
<protein>
    <submittedName>
        <fullName evidence="14">Peptidase M50</fullName>
    </submittedName>
</protein>
<dbReference type="Proteomes" id="UP000064029">
    <property type="component" value="Unassembled WGS sequence"/>
</dbReference>